<comment type="caution">
    <text evidence="1">The sequence shown here is derived from an EMBL/GenBank/DDBJ whole genome shotgun (WGS) entry which is preliminary data.</text>
</comment>
<accession>A0A852ZP23</accession>
<proteinExistence type="predicted"/>
<dbReference type="AlphaFoldDB" id="A0A852ZP23"/>
<name>A0A852ZP23_9ACTN</name>
<reference evidence="1 2" key="1">
    <citation type="submission" date="2020-07" db="EMBL/GenBank/DDBJ databases">
        <title>Sequencing the genomes of 1000 actinobacteria strains.</title>
        <authorList>
            <person name="Klenk H.-P."/>
        </authorList>
    </citation>
    <scope>NUCLEOTIDE SEQUENCE [LARGE SCALE GENOMIC DNA]</scope>
    <source>
        <strain evidence="1 2">DSM 18448</strain>
    </source>
</reference>
<protein>
    <submittedName>
        <fullName evidence="1">Uncharacterized protein</fullName>
    </submittedName>
</protein>
<gene>
    <name evidence="1" type="ORF">F4554_005940</name>
</gene>
<evidence type="ECO:0000313" key="2">
    <source>
        <dbReference type="Proteomes" id="UP000579605"/>
    </source>
</evidence>
<organism evidence="1 2">
    <name type="scientific">Actinopolymorpha rutila</name>
    <dbReference type="NCBI Taxonomy" id="446787"/>
    <lineage>
        <taxon>Bacteria</taxon>
        <taxon>Bacillati</taxon>
        <taxon>Actinomycetota</taxon>
        <taxon>Actinomycetes</taxon>
        <taxon>Propionibacteriales</taxon>
        <taxon>Actinopolymorphaceae</taxon>
        <taxon>Actinopolymorpha</taxon>
    </lineage>
</organism>
<evidence type="ECO:0000313" key="1">
    <source>
        <dbReference type="EMBL" id="NYH93302.1"/>
    </source>
</evidence>
<dbReference type="Proteomes" id="UP000579605">
    <property type="component" value="Unassembled WGS sequence"/>
</dbReference>
<sequence>MLDGLGTQLDAQTAETFPANVLKSMVIRCPVADA</sequence>
<keyword evidence="2" id="KW-1185">Reference proteome</keyword>
<dbReference type="EMBL" id="JACBZH010000001">
    <property type="protein sequence ID" value="NYH93302.1"/>
    <property type="molecule type" value="Genomic_DNA"/>
</dbReference>